<evidence type="ECO:0000256" key="1">
    <source>
        <dbReference type="ARBA" id="ARBA00022801"/>
    </source>
</evidence>
<keyword evidence="3 4" id="KW-0443">Lipid metabolism</keyword>
<feature type="active site" description="Proton acceptor" evidence="4">
    <location>
        <position position="162"/>
    </location>
</feature>
<feature type="domain" description="PNPLA" evidence="5">
    <location>
        <begin position="5"/>
        <end position="175"/>
    </location>
</feature>
<evidence type="ECO:0000256" key="4">
    <source>
        <dbReference type="PROSITE-ProRule" id="PRU01161"/>
    </source>
</evidence>
<sequence>MTTAFVLSGGGSLGSIQVGMLLGLAEAGIKPDLIVGTSVGALNGGWIAGRSDHDGALALADLWRTLSRRKVFPTSPSMGLLGFLGRRPHLVSDIGIRTLLRQNLRFRRLQDAPTPLHVVATDVLSGQDVLLSSGDAVDAIVASAAIPAVLPPVRIGGRDLVDGGVVNNTPLSYAVELGATEVWVLPTGYSCAMPEPPRAALAMAMHAFTLAINRRLATDVERFEGAVELHVVPPLCPVRVSPIDFSRSGELIERSLESTRRWLPTTRPEVGQAELLEPHRDCG</sequence>
<dbReference type="InterPro" id="IPR050301">
    <property type="entry name" value="NTE"/>
</dbReference>
<evidence type="ECO:0000313" key="7">
    <source>
        <dbReference type="Proteomes" id="UP000093898"/>
    </source>
</evidence>
<dbReference type="GO" id="GO:0016042">
    <property type="term" value="P:lipid catabolic process"/>
    <property type="evidence" value="ECO:0007669"/>
    <property type="project" value="UniProtKB-UniRule"/>
</dbReference>
<dbReference type="AlphaFoldDB" id="A0A1A3GMW2"/>
<dbReference type="CDD" id="cd07209">
    <property type="entry name" value="Pat_hypo_Ecoli_Z1214_like"/>
    <property type="match status" value="1"/>
</dbReference>
<dbReference type="Pfam" id="PF01734">
    <property type="entry name" value="Patatin"/>
    <property type="match status" value="1"/>
</dbReference>
<dbReference type="Gene3D" id="3.40.1090.10">
    <property type="entry name" value="Cytosolic phospholipase A2 catalytic domain"/>
    <property type="match status" value="2"/>
</dbReference>
<dbReference type="GO" id="GO:0016787">
    <property type="term" value="F:hydrolase activity"/>
    <property type="evidence" value="ECO:0007669"/>
    <property type="project" value="UniProtKB-UniRule"/>
</dbReference>
<comment type="caution">
    <text evidence="6">The sequence shown here is derived from an EMBL/GenBank/DDBJ whole genome shotgun (WGS) entry which is preliminary data.</text>
</comment>
<dbReference type="InterPro" id="IPR016035">
    <property type="entry name" value="Acyl_Trfase/lysoPLipase"/>
</dbReference>
<dbReference type="PANTHER" id="PTHR14226">
    <property type="entry name" value="NEUROPATHY TARGET ESTERASE/SWISS CHEESE D.MELANOGASTER"/>
    <property type="match status" value="1"/>
</dbReference>
<dbReference type="Proteomes" id="UP000093898">
    <property type="component" value="Unassembled WGS sequence"/>
</dbReference>
<feature type="short sequence motif" description="GXGXXG" evidence="4">
    <location>
        <begin position="9"/>
        <end position="14"/>
    </location>
</feature>
<dbReference type="PANTHER" id="PTHR14226:SF57">
    <property type="entry name" value="BLR7027 PROTEIN"/>
    <property type="match status" value="1"/>
</dbReference>
<protein>
    <submittedName>
        <fullName evidence="6">Alpha/beta hydrolase</fullName>
    </submittedName>
</protein>
<evidence type="ECO:0000259" key="5">
    <source>
        <dbReference type="PROSITE" id="PS51635"/>
    </source>
</evidence>
<name>A0A1A3GMW2_MYCMU</name>
<keyword evidence="1 4" id="KW-0378">Hydrolase</keyword>
<dbReference type="RefSeq" id="WP_029119940.1">
    <property type="nucleotide sequence ID" value="NZ_CYSI01000007.1"/>
</dbReference>
<feature type="active site" description="Nucleophile" evidence="4">
    <location>
        <position position="38"/>
    </location>
</feature>
<gene>
    <name evidence="6" type="ORF">A5630_06545</name>
</gene>
<evidence type="ECO:0000256" key="2">
    <source>
        <dbReference type="ARBA" id="ARBA00022963"/>
    </source>
</evidence>
<feature type="short sequence motif" description="GXSXG" evidence="4">
    <location>
        <begin position="36"/>
        <end position="40"/>
    </location>
</feature>
<feature type="short sequence motif" description="DGA/G" evidence="4">
    <location>
        <begin position="162"/>
        <end position="164"/>
    </location>
</feature>
<reference evidence="6 7" key="1">
    <citation type="submission" date="2016-06" db="EMBL/GenBank/DDBJ databases">
        <authorList>
            <person name="Kjaerup R.B."/>
            <person name="Dalgaard T.S."/>
            <person name="Juul-Madsen H.R."/>
        </authorList>
    </citation>
    <scope>NUCLEOTIDE SEQUENCE [LARGE SCALE GENOMIC DNA]</scope>
    <source>
        <strain evidence="6 7">1127319.6</strain>
    </source>
</reference>
<dbReference type="GeneID" id="76726680"/>
<dbReference type="PROSITE" id="PS51635">
    <property type="entry name" value="PNPLA"/>
    <property type="match status" value="1"/>
</dbReference>
<dbReference type="OrthoDB" id="4080114at2"/>
<dbReference type="STRING" id="56689.GCA_001291445_05516"/>
<organism evidence="6 7">
    <name type="scientific">Mycolicibacterium mucogenicum</name>
    <name type="common">Mycobacterium mucogenicum</name>
    <dbReference type="NCBI Taxonomy" id="56689"/>
    <lineage>
        <taxon>Bacteria</taxon>
        <taxon>Bacillati</taxon>
        <taxon>Actinomycetota</taxon>
        <taxon>Actinomycetes</taxon>
        <taxon>Mycobacteriales</taxon>
        <taxon>Mycobacteriaceae</taxon>
        <taxon>Mycolicibacterium</taxon>
    </lineage>
</organism>
<dbReference type="SUPFAM" id="SSF52151">
    <property type="entry name" value="FabD/lysophospholipase-like"/>
    <property type="match status" value="1"/>
</dbReference>
<evidence type="ECO:0000256" key="3">
    <source>
        <dbReference type="ARBA" id="ARBA00023098"/>
    </source>
</evidence>
<evidence type="ECO:0000313" key="6">
    <source>
        <dbReference type="EMBL" id="OBJ36689.1"/>
    </source>
</evidence>
<keyword evidence="2 4" id="KW-0442">Lipid degradation</keyword>
<dbReference type="InterPro" id="IPR002641">
    <property type="entry name" value="PNPLA_dom"/>
</dbReference>
<dbReference type="EMBL" id="LZLC01000241">
    <property type="protein sequence ID" value="OBJ36689.1"/>
    <property type="molecule type" value="Genomic_DNA"/>
</dbReference>
<accession>A0A1A3GMW2</accession>
<proteinExistence type="predicted"/>